<dbReference type="OrthoDB" id="9808116at2"/>
<gene>
    <name evidence="2" type="ORF">SAMN05192546_10742</name>
</gene>
<dbReference type="AlphaFoldDB" id="A0A1H3PRR7"/>
<accession>A0A1H3PRR7</accession>
<dbReference type="EMBL" id="FNPV01000007">
    <property type="protein sequence ID" value="SDZ03565.1"/>
    <property type="molecule type" value="Genomic_DNA"/>
</dbReference>
<keyword evidence="1" id="KW-0812">Transmembrane</keyword>
<sequence length="109" mass="12309">MGERIIFMVPVMLCAIVFISIGIYSINKKTPMHFWSGTTVKTEDISDTKAYNKENGIMWITYGSTYILSAMASFFWKSSIGTMIGGLSASVGLIILIFVYHRIYKKYQA</sequence>
<keyword evidence="1" id="KW-0472">Membrane</keyword>
<keyword evidence="1" id="KW-1133">Transmembrane helix</keyword>
<dbReference type="STRING" id="159292.SAMN05192546_10742"/>
<name>A0A1H3PRR7_9FIRM</name>
<proteinExistence type="predicted"/>
<feature type="transmembrane region" description="Helical" evidence="1">
    <location>
        <begin position="82"/>
        <end position="100"/>
    </location>
</feature>
<evidence type="ECO:0008006" key="4">
    <source>
        <dbReference type="Google" id="ProtNLM"/>
    </source>
</evidence>
<feature type="transmembrane region" description="Helical" evidence="1">
    <location>
        <begin position="56"/>
        <end position="76"/>
    </location>
</feature>
<protein>
    <recommendedName>
        <fullName evidence="4">SdpI/YhfL protein family protein</fullName>
    </recommendedName>
</protein>
<evidence type="ECO:0000313" key="3">
    <source>
        <dbReference type="Proteomes" id="UP000199230"/>
    </source>
</evidence>
<keyword evidence="3" id="KW-1185">Reference proteome</keyword>
<organism evidence="2 3">
    <name type="scientific">Tindallia californiensis</name>
    <dbReference type="NCBI Taxonomy" id="159292"/>
    <lineage>
        <taxon>Bacteria</taxon>
        <taxon>Bacillati</taxon>
        <taxon>Bacillota</taxon>
        <taxon>Clostridia</taxon>
        <taxon>Peptostreptococcales</taxon>
        <taxon>Tindalliaceae</taxon>
        <taxon>Tindallia</taxon>
    </lineage>
</organism>
<dbReference type="RefSeq" id="WP_093314203.1">
    <property type="nucleotide sequence ID" value="NZ_FNPV01000007.1"/>
</dbReference>
<evidence type="ECO:0000313" key="2">
    <source>
        <dbReference type="EMBL" id="SDZ03565.1"/>
    </source>
</evidence>
<reference evidence="2 3" key="1">
    <citation type="submission" date="2016-10" db="EMBL/GenBank/DDBJ databases">
        <authorList>
            <person name="de Groot N.N."/>
        </authorList>
    </citation>
    <scope>NUCLEOTIDE SEQUENCE [LARGE SCALE GENOMIC DNA]</scope>
    <source>
        <strain evidence="2 3">APO</strain>
    </source>
</reference>
<feature type="transmembrane region" description="Helical" evidence="1">
    <location>
        <begin position="6"/>
        <end position="26"/>
    </location>
</feature>
<dbReference type="Proteomes" id="UP000199230">
    <property type="component" value="Unassembled WGS sequence"/>
</dbReference>
<evidence type="ECO:0000256" key="1">
    <source>
        <dbReference type="SAM" id="Phobius"/>
    </source>
</evidence>